<dbReference type="GO" id="GO:0005737">
    <property type="term" value="C:cytoplasm"/>
    <property type="evidence" value="ECO:0000318"/>
    <property type="project" value="GO_Central"/>
</dbReference>
<dbReference type="InterPro" id="IPR011990">
    <property type="entry name" value="TPR-like_helical_dom_sf"/>
</dbReference>
<comment type="similarity">
    <text evidence="2">Belongs to the APC3/CDC27 family.</text>
</comment>
<dbReference type="GO" id="GO:0016567">
    <property type="term" value="P:protein ubiquitination"/>
    <property type="evidence" value="ECO:0000318"/>
    <property type="project" value="GO_Central"/>
</dbReference>
<feature type="repeat" description="TPR" evidence="3">
    <location>
        <begin position="65"/>
        <end position="98"/>
    </location>
</feature>
<dbReference type="RefSeq" id="XP_001424944.1">
    <property type="nucleotide sequence ID" value="XM_001424907.1"/>
</dbReference>
<dbReference type="SUPFAM" id="SSF48452">
    <property type="entry name" value="TPR-like"/>
    <property type="match status" value="2"/>
</dbReference>
<evidence type="ECO:0000313" key="5">
    <source>
        <dbReference type="Proteomes" id="UP000000600"/>
    </source>
</evidence>
<evidence type="ECO:0000256" key="3">
    <source>
        <dbReference type="PROSITE-ProRule" id="PRU00339"/>
    </source>
</evidence>
<dbReference type="GeneID" id="5010728"/>
<sequence>MSTLQLEQLINYSFKYDELEKLLKTSIDGFASNIQKTLDGIYNNYSLYDKINVDEYLLPQMGIVLNFNHFSGDELFKKGDFIRAIDFYDQTLQINPENIQAILGKANSLRATQKYMEAEQIYIKAKQYNKNDKVLLFDFGECLRQQMRIDKAIIEYDLAVQIDENYDEAAFYLGICHIYQGIWKVQFNGEDGEPIQKELFSYFKRISTLGYDGTYKTLSNALFLSLDGYFEDAMKMIEEVVKTSPQNYEALLLKSFLLFGKEKYNLSLEFLEQIQTQDLFIGFFRSLCLLSLEQYNSAIKLLDKILDSTPENQYAQIFKGVCLLKIKQPKEALTIFNTILEADPHHKAAQSYKGRIKSQFQDQCLEEIGDQNETNQDQELKI</sequence>
<dbReference type="OrthoDB" id="19588at2759"/>
<evidence type="ECO:0000313" key="4">
    <source>
        <dbReference type="EMBL" id="CAK57546.1"/>
    </source>
</evidence>
<keyword evidence="1 3" id="KW-0802">TPR repeat</keyword>
<dbReference type="PANTHER" id="PTHR12558">
    <property type="entry name" value="CELL DIVISION CYCLE 16,23,27"/>
    <property type="match status" value="1"/>
</dbReference>
<reference evidence="4 5" key="1">
    <citation type="journal article" date="2006" name="Nature">
        <title>Global trends of whole-genome duplications revealed by the ciliate Paramecium tetraurelia.</title>
        <authorList>
            <consortium name="Genoscope"/>
            <person name="Aury J.-M."/>
            <person name="Jaillon O."/>
            <person name="Duret L."/>
            <person name="Noel B."/>
            <person name="Jubin C."/>
            <person name="Porcel B.M."/>
            <person name="Segurens B."/>
            <person name="Daubin V."/>
            <person name="Anthouard V."/>
            <person name="Aiach N."/>
            <person name="Arnaiz O."/>
            <person name="Billaut A."/>
            <person name="Beisson J."/>
            <person name="Blanc I."/>
            <person name="Bouhouche K."/>
            <person name="Camara F."/>
            <person name="Duharcourt S."/>
            <person name="Guigo R."/>
            <person name="Gogendeau D."/>
            <person name="Katinka M."/>
            <person name="Keller A.-M."/>
            <person name="Kissmehl R."/>
            <person name="Klotz C."/>
            <person name="Koll F."/>
            <person name="Le Moue A."/>
            <person name="Lepere C."/>
            <person name="Malinsky S."/>
            <person name="Nowacki M."/>
            <person name="Nowak J.K."/>
            <person name="Plattner H."/>
            <person name="Poulain J."/>
            <person name="Ruiz F."/>
            <person name="Serrano V."/>
            <person name="Zagulski M."/>
            <person name="Dessen P."/>
            <person name="Betermier M."/>
            <person name="Weissenbach J."/>
            <person name="Scarpelli C."/>
            <person name="Schachter V."/>
            <person name="Sperling L."/>
            <person name="Meyer E."/>
            <person name="Cohen J."/>
            <person name="Wincker P."/>
        </authorList>
    </citation>
    <scope>NUCLEOTIDE SEQUENCE [LARGE SCALE GENOMIC DNA]</scope>
    <source>
        <strain evidence="4 5">Stock d4-2</strain>
    </source>
</reference>
<dbReference type="SMART" id="SM00028">
    <property type="entry name" value="TPR"/>
    <property type="match status" value="5"/>
</dbReference>
<name>A0BG79_PARTE</name>
<proteinExistence type="inferred from homology"/>
<dbReference type="GO" id="GO:0031145">
    <property type="term" value="P:anaphase-promoting complex-dependent catabolic process"/>
    <property type="evidence" value="ECO:0000318"/>
    <property type="project" value="GO_Central"/>
</dbReference>
<dbReference type="STRING" id="5888.A0BG79"/>
<dbReference type="Gene3D" id="1.25.40.10">
    <property type="entry name" value="Tetratricopeptide repeat domain"/>
    <property type="match status" value="2"/>
</dbReference>
<dbReference type="HOGENOM" id="CLU_724521_0_0_1"/>
<accession>A0BG79</accession>
<dbReference type="GO" id="GO:0005680">
    <property type="term" value="C:anaphase-promoting complex"/>
    <property type="evidence" value="ECO:0000318"/>
    <property type="project" value="GO_Central"/>
</dbReference>
<keyword evidence="5" id="KW-1185">Reference proteome</keyword>
<organism evidence="4 5">
    <name type="scientific">Paramecium tetraurelia</name>
    <dbReference type="NCBI Taxonomy" id="5888"/>
    <lineage>
        <taxon>Eukaryota</taxon>
        <taxon>Sar</taxon>
        <taxon>Alveolata</taxon>
        <taxon>Ciliophora</taxon>
        <taxon>Intramacronucleata</taxon>
        <taxon>Oligohymenophorea</taxon>
        <taxon>Peniculida</taxon>
        <taxon>Parameciidae</taxon>
        <taxon>Paramecium</taxon>
    </lineage>
</organism>
<dbReference type="KEGG" id="ptm:GSPATT00028581001"/>
<evidence type="ECO:0000256" key="2">
    <source>
        <dbReference type="ARBA" id="ARBA00038210"/>
    </source>
</evidence>
<dbReference type="OMA" id="TSPQNYE"/>
<dbReference type="EMBL" id="CT867992">
    <property type="protein sequence ID" value="CAK57546.1"/>
    <property type="molecule type" value="Genomic_DNA"/>
</dbReference>
<dbReference type="GO" id="GO:0007091">
    <property type="term" value="P:metaphase/anaphase transition of mitotic cell cycle"/>
    <property type="evidence" value="ECO:0000318"/>
    <property type="project" value="GO_Central"/>
</dbReference>
<dbReference type="Proteomes" id="UP000000600">
    <property type="component" value="Unassembled WGS sequence"/>
</dbReference>
<dbReference type="InParanoid" id="A0BG79"/>
<dbReference type="InterPro" id="IPR019734">
    <property type="entry name" value="TPR_rpt"/>
</dbReference>
<dbReference type="GO" id="GO:0051301">
    <property type="term" value="P:cell division"/>
    <property type="evidence" value="ECO:0000318"/>
    <property type="project" value="GO_Central"/>
</dbReference>
<evidence type="ECO:0000256" key="1">
    <source>
        <dbReference type="ARBA" id="ARBA00022803"/>
    </source>
</evidence>
<gene>
    <name evidence="4" type="ORF">GSPATT00028581001</name>
</gene>
<dbReference type="PROSITE" id="PS50005">
    <property type="entry name" value="TPR"/>
    <property type="match status" value="1"/>
</dbReference>
<dbReference type="Pfam" id="PF14559">
    <property type="entry name" value="TPR_19"/>
    <property type="match status" value="2"/>
</dbReference>
<dbReference type="PANTHER" id="PTHR12558:SF13">
    <property type="entry name" value="CELL DIVISION CYCLE PROTEIN 27 HOMOLOG"/>
    <property type="match status" value="1"/>
</dbReference>
<protein>
    <submittedName>
        <fullName evidence="4">Uncharacterized protein</fullName>
    </submittedName>
</protein>
<dbReference type="AlphaFoldDB" id="A0BG79"/>